<dbReference type="EMBL" id="CP001843">
    <property type="protein sequence ID" value="AEF83687.1"/>
    <property type="molecule type" value="Genomic_DNA"/>
</dbReference>
<dbReference type="PROSITE" id="PS00583">
    <property type="entry name" value="PFKB_KINASES_1"/>
    <property type="match status" value="1"/>
</dbReference>
<evidence type="ECO:0000259" key="3">
    <source>
        <dbReference type="Pfam" id="PF00294"/>
    </source>
</evidence>
<evidence type="ECO:0000313" key="4">
    <source>
        <dbReference type="EMBL" id="AEF83687.1"/>
    </source>
</evidence>
<reference evidence="5" key="1">
    <citation type="submission" date="2009-12" db="EMBL/GenBank/DDBJ databases">
        <title>Complete sequence of Treponema primitia strain ZAS-2.</title>
        <authorList>
            <person name="Tetu S.G."/>
            <person name="Matson E."/>
            <person name="Ren Q."/>
            <person name="Seshadri R."/>
            <person name="Elbourne L."/>
            <person name="Hassan K.A."/>
            <person name="Durkin A."/>
            <person name="Radune D."/>
            <person name="Mohamoud Y."/>
            <person name="Shay R."/>
            <person name="Jin S."/>
            <person name="Zhang X."/>
            <person name="Lucey K."/>
            <person name="Ballor N.R."/>
            <person name="Ottesen E."/>
            <person name="Rosenthal R."/>
            <person name="Allen A."/>
            <person name="Leadbetter J.R."/>
            <person name="Paulsen I.T."/>
        </authorList>
    </citation>
    <scope>NUCLEOTIDE SEQUENCE [LARGE SCALE GENOMIC DNA]</scope>
    <source>
        <strain evidence="5">ATCC BAA-887 / DSM 12427 / ZAS-2</strain>
    </source>
</reference>
<protein>
    <submittedName>
        <fullName evidence="4">Kinase, PfkB family</fullName>
    </submittedName>
</protein>
<dbReference type="CDD" id="cd01941">
    <property type="entry name" value="YeiC_kinase_like"/>
    <property type="match status" value="1"/>
</dbReference>
<dbReference type="KEGG" id="tpi:TREPR_3757"/>
<keyword evidence="1" id="KW-0808">Transferase</keyword>
<dbReference type="HOGENOM" id="CLU_027634_11_2_12"/>
<accession>F5YQ88</accession>
<dbReference type="PROSITE" id="PS00584">
    <property type="entry name" value="PFKB_KINASES_2"/>
    <property type="match status" value="1"/>
</dbReference>
<reference evidence="4 5" key="2">
    <citation type="journal article" date="2011" name="ISME J.">
        <title>RNA-seq reveals cooperative metabolic interactions between two termite-gut spirochete species in co-culture.</title>
        <authorList>
            <person name="Rosenthal A.Z."/>
            <person name="Matson E.G."/>
            <person name="Eldar A."/>
            <person name="Leadbetter J.R."/>
        </authorList>
    </citation>
    <scope>NUCLEOTIDE SEQUENCE [LARGE SCALE GENOMIC DNA]</scope>
    <source>
        <strain evidence="5">ATCC BAA-887 / DSM 12427 / ZAS-2</strain>
    </source>
</reference>
<dbReference type="RefSeq" id="WP_015706576.1">
    <property type="nucleotide sequence ID" value="NC_015578.1"/>
</dbReference>
<dbReference type="Proteomes" id="UP000009223">
    <property type="component" value="Chromosome"/>
</dbReference>
<dbReference type="PANTHER" id="PTHR10584">
    <property type="entry name" value="SUGAR KINASE"/>
    <property type="match status" value="1"/>
</dbReference>
<keyword evidence="2 4" id="KW-0418">Kinase</keyword>
<evidence type="ECO:0000256" key="2">
    <source>
        <dbReference type="ARBA" id="ARBA00022777"/>
    </source>
</evidence>
<dbReference type="AlphaFoldDB" id="F5YQ88"/>
<evidence type="ECO:0000256" key="1">
    <source>
        <dbReference type="ARBA" id="ARBA00022679"/>
    </source>
</evidence>
<sequence length="317" mass="32803">MKITVIGGANIDISGRSNAPLVAEDSNPAHVNLSPGGVGRNIAENLVRLGADVSFISAIGDDGFSRLMEGYFNEAGMDTAHLIRRRGIHTGLYLALFEPAGKFFIAVNDMEAVESITPADIDAAGGLLVHSDLVVLDANLRPETLEAALAAAGNVPVMADSVSEAKAERLKAILPGLSILKANRAEAEVLAGFSFDTDNALRKGCRKLLDAGPKQLYITLGKQGACSAVRGHAGECVLFMQPVLPGALVNVNGAGDAFAAGAAYSYCLGYTVEANGLFGAACAAITVECEDGVSKNLTRAAAVDRMAAVLRSNTDTN</sequence>
<dbReference type="InterPro" id="IPR011611">
    <property type="entry name" value="PfkB_dom"/>
</dbReference>
<dbReference type="GO" id="GO:0016301">
    <property type="term" value="F:kinase activity"/>
    <property type="evidence" value="ECO:0007669"/>
    <property type="project" value="UniProtKB-KW"/>
</dbReference>
<gene>
    <name evidence="4" type="ordered locus">TREPR_3757</name>
</gene>
<dbReference type="SUPFAM" id="SSF53613">
    <property type="entry name" value="Ribokinase-like"/>
    <property type="match status" value="1"/>
</dbReference>
<keyword evidence="5" id="KW-1185">Reference proteome</keyword>
<dbReference type="Gene3D" id="3.40.1190.20">
    <property type="match status" value="1"/>
</dbReference>
<organism evidence="4 5">
    <name type="scientific">Treponema primitia (strain ATCC BAA-887 / DSM 12427 / ZAS-2)</name>
    <dbReference type="NCBI Taxonomy" id="545694"/>
    <lineage>
        <taxon>Bacteria</taxon>
        <taxon>Pseudomonadati</taxon>
        <taxon>Spirochaetota</taxon>
        <taxon>Spirochaetia</taxon>
        <taxon>Spirochaetales</taxon>
        <taxon>Treponemataceae</taxon>
        <taxon>Treponema</taxon>
    </lineage>
</organism>
<dbReference type="InterPro" id="IPR002173">
    <property type="entry name" value="Carboh/pur_kinase_PfkB_CS"/>
</dbReference>
<dbReference type="InterPro" id="IPR029056">
    <property type="entry name" value="Ribokinase-like"/>
</dbReference>
<proteinExistence type="predicted"/>
<dbReference type="eggNOG" id="COG0524">
    <property type="taxonomic scope" value="Bacteria"/>
</dbReference>
<feature type="domain" description="Carbohydrate kinase PfkB" evidence="3">
    <location>
        <begin position="2"/>
        <end position="293"/>
    </location>
</feature>
<dbReference type="PANTHER" id="PTHR10584:SF166">
    <property type="entry name" value="RIBOKINASE"/>
    <property type="match status" value="1"/>
</dbReference>
<evidence type="ECO:0000313" key="5">
    <source>
        <dbReference type="Proteomes" id="UP000009223"/>
    </source>
</evidence>
<dbReference type="Pfam" id="PF00294">
    <property type="entry name" value="PfkB"/>
    <property type="match status" value="1"/>
</dbReference>
<dbReference type="STRING" id="545694.TREPR_3757"/>
<name>F5YQ88_TREPZ</name>